<gene>
    <name evidence="1" type="ORF">J2S34_000695</name>
</gene>
<name>A0ACC6AFG5_NITWI</name>
<sequence>MPGRATWSYWTEDRRDGIYFVLEKNGIRQPESGPYTVKQANKIRERLAHEFEQTHMVL</sequence>
<evidence type="ECO:0000313" key="1">
    <source>
        <dbReference type="EMBL" id="MCP1998273.1"/>
    </source>
</evidence>
<protein>
    <submittedName>
        <fullName evidence="1">Uncharacterized protein</fullName>
    </submittedName>
</protein>
<comment type="caution">
    <text evidence="1">The sequence shown here is derived from an EMBL/GenBank/DDBJ whole genome shotgun (WGS) entry which is preliminary data.</text>
</comment>
<proteinExistence type="predicted"/>
<dbReference type="EMBL" id="JALJZS010000001">
    <property type="protein sequence ID" value="MCP1998273.1"/>
    <property type="molecule type" value="Genomic_DNA"/>
</dbReference>
<evidence type="ECO:0000313" key="2">
    <source>
        <dbReference type="Proteomes" id="UP001205486"/>
    </source>
</evidence>
<reference evidence="1" key="1">
    <citation type="submission" date="2022-03" db="EMBL/GenBank/DDBJ databases">
        <title>Interactions between chemoautotrophic and heterotrophic bacteria.</title>
        <authorList>
            <person name="Santoro A."/>
        </authorList>
    </citation>
    <scope>NUCLEOTIDE SEQUENCE</scope>
    <source>
        <strain evidence="1">Nb-106</strain>
    </source>
</reference>
<organism evidence="1 2">
    <name type="scientific">Nitrobacter winogradskyi</name>
    <name type="common">Nitrobacter agilis</name>
    <dbReference type="NCBI Taxonomy" id="913"/>
    <lineage>
        <taxon>Bacteria</taxon>
        <taxon>Pseudomonadati</taxon>
        <taxon>Pseudomonadota</taxon>
        <taxon>Alphaproteobacteria</taxon>
        <taxon>Hyphomicrobiales</taxon>
        <taxon>Nitrobacteraceae</taxon>
        <taxon>Nitrobacter</taxon>
    </lineage>
</organism>
<keyword evidence="2" id="KW-1185">Reference proteome</keyword>
<accession>A0ACC6AFG5</accession>
<dbReference type="Proteomes" id="UP001205486">
    <property type="component" value="Unassembled WGS sequence"/>
</dbReference>